<dbReference type="STRING" id="666681.M301_1535"/>
<keyword evidence="1" id="KW-0732">Signal</keyword>
<dbReference type="NCBIfam" id="TIGR02001">
    <property type="entry name" value="gcw_chp"/>
    <property type="match status" value="1"/>
</dbReference>
<dbReference type="PROSITE" id="PS51257">
    <property type="entry name" value="PROKAR_LIPOPROTEIN"/>
    <property type="match status" value="1"/>
</dbReference>
<evidence type="ECO:0000313" key="2">
    <source>
        <dbReference type="EMBL" id="ADI29915.1"/>
    </source>
</evidence>
<sequence precursor="true">MKALSLITNRHVVSALCAAPILFSCAYASAEDVAPAAAEPAPAYTLTYNLGLYSSYMFRGVDLSDGPAVQGGIDWAHSSGFYLGTWWSNIDPYVNGGSPTTGAKGNHVESDWYGGYAHTFENGIGVNVLGNYYAYLESHKIGDRNENSFEASVALSYKWLTYTYYRVLTDYYGVANTKGSDYHELKVNYKLPIGDLNFMTKVGYQNTRNQTGSEGDFAIGLNRDFSLPGAGKPIEGFNAGAYYTTTFDVENEEFYKSADGRDTNEDKLWFYVKRTW</sequence>
<dbReference type="eggNOG" id="ENOG50318BZ">
    <property type="taxonomic scope" value="Bacteria"/>
</dbReference>
<dbReference type="EMBL" id="CP002056">
    <property type="protein sequence ID" value="ADI29915.1"/>
    <property type="molecule type" value="Genomic_DNA"/>
</dbReference>
<feature type="signal peptide" evidence="1">
    <location>
        <begin position="1"/>
        <end position="30"/>
    </location>
</feature>
<name>D7DIN0_METV0</name>
<evidence type="ECO:0000256" key="1">
    <source>
        <dbReference type="SAM" id="SignalP"/>
    </source>
</evidence>
<reference evidence="3" key="1">
    <citation type="submission" date="2010-05" db="EMBL/GenBank/DDBJ databases">
        <title>Complete sequence of Methylotenera sp. 301.</title>
        <authorList>
            <person name="Lucas S."/>
            <person name="Copeland A."/>
            <person name="Lapidus A."/>
            <person name="Cheng J.-F."/>
            <person name="Bruce D."/>
            <person name="Goodwin L."/>
            <person name="Pitluck S."/>
            <person name="Clum A."/>
            <person name="Land M."/>
            <person name="Hauser L."/>
            <person name="Kyrpides N."/>
            <person name="Ivanova N."/>
            <person name="Chistoservova L."/>
            <person name="Kalyuzhnaya M."/>
            <person name="Woyke T."/>
        </authorList>
    </citation>
    <scope>NUCLEOTIDE SEQUENCE [LARGE SCALE GENOMIC DNA]</scope>
    <source>
        <strain evidence="3">301</strain>
    </source>
</reference>
<protein>
    <submittedName>
        <fullName evidence="2">Uncharacterized protein</fullName>
    </submittedName>
</protein>
<dbReference type="InterPro" id="IPR010239">
    <property type="entry name" value="CHP02001"/>
</dbReference>
<dbReference type="KEGG" id="meh:M301_1535"/>
<evidence type="ECO:0000313" key="3">
    <source>
        <dbReference type="Proteomes" id="UP000000383"/>
    </source>
</evidence>
<dbReference type="HOGENOM" id="CLU_074587_2_0_4"/>
<keyword evidence="3" id="KW-1185">Reference proteome</keyword>
<dbReference type="RefSeq" id="WP_013148227.1">
    <property type="nucleotide sequence ID" value="NC_014207.1"/>
</dbReference>
<dbReference type="OrthoDB" id="9793561at2"/>
<feature type="chain" id="PRO_5003094469" evidence="1">
    <location>
        <begin position="31"/>
        <end position="276"/>
    </location>
</feature>
<organism evidence="2 3">
    <name type="scientific">Methylotenera versatilis (strain 301)</name>
    <dbReference type="NCBI Taxonomy" id="666681"/>
    <lineage>
        <taxon>Bacteria</taxon>
        <taxon>Pseudomonadati</taxon>
        <taxon>Pseudomonadota</taxon>
        <taxon>Betaproteobacteria</taxon>
        <taxon>Nitrosomonadales</taxon>
        <taxon>Methylophilaceae</taxon>
        <taxon>Methylotenera</taxon>
    </lineage>
</organism>
<dbReference type="Pfam" id="PF09694">
    <property type="entry name" value="Gcw_chp"/>
    <property type="match status" value="1"/>
</dbReference>
<proteinExistence type="predicted"/>
<gene>
    <name evidence="2" type="ordered locus">M301_1535</name>
</gene>
<reference evidence="2 3" key="2">
    <citation type="journal article" date="2011" name="J. Bacteriol.">
        <title>Genomes of three methylotrophs from a single niche uncover genetic and metabolic divergence of Methylophilaceae.</title>
        <authorList>
            <person name="Lapidus A."/>
            <person name="Clum A."/>
            <person name="Labutti K."/>
            <person name="Kaluzhnaya M.G."/>
            <person name="Lim S."/>
            <person name="Beck D.A."/>
            <person name="Glavina Del Rio T."/>
            <person name="Nolan M."/>
            <person name="Mavromatis K."/>
            <person name="Huntemann M."/>
            <person name="Lucas S."/>
            <person name="Lidstrom M.E."/>
            <person name="Ivanova N."/>
            <person name="Chistoserdova L."/>
        </authorList>
    </citation>
    <scope>NUCLEOTIDE SEQUENCE [LARGE SCALE GENOMIC DNA]</scope>
    <source>
        <strain evidence="2 3">301</strain>
    </source>
</reference>
<accession>D7DIN0</accession>
<dbReference type="AlphaFoldDB" id="D7DIN0"/>
<dbReference type="Proteomes" id="UP000000383">
    <property type="component" value="Chromosome"/>
</dbReference>